<proteinExistence type="predicted"/>
<feature type="domain" description="C2H2-type" evidence="2">
    <location>
        <begin position="254"/>
        <end position="277"/>
    </location>
</feature>
<dbReference type="PROSITE" id="PS00028">
    <property type="entry name" value="ZINC_FINGER_C2H2_1"/>
    <property type="match status" value="1"/>
</dbReference>
<dbReference type="AlphaFoldDB" id="Q2GVW9"/>
<protein>
    <recommendedName>
        <fullName evidence="2">C2H2-type domain-containing protein</fullName>
    </recommendedName>
</protein>
<evidence type="ECO:0000256" key="1">
    <source>
        <dbReference type="SAM" id="MobiDB-lite"/>
    </source>
</evidence>
<dbReference type="Proteomes" id="UP000001056">
    <property type="component" value="Unassembled WGS sequence"/>
</dbReference>
<dbReference type="EMBL" id="CH408033">
    <property type="protein sequence ID" value="EAQ86632.1"/>
    <property type="molecule type" value="Genomic_DNA"/>
</dbReference>
<dbReference type="VEuPathDB" id="FungiDB:CHGG_07885"/>
<feature type="region of interest" description="Disordered" evidence="1">
    <location>
        <begin position="1"/>
        <end position="101"/>
    </location>
</feature>
<dbReference type="HOGENOM" id="CLU_612494_0_0_1"/>
<evidence type="ECO:0000259" key="2">
    <source>
        <dbReference type="PROSITE" id="PS00028"/>
    </source>
</evidence>
<accession>Q2GVW9</accession>
<keyword evidence="4" id="KW-1185">Reference proteome</keyword>
<feature type="compositionally biased region" description="Acidic residues" evidence="1">
    <location>
        <begin position="1"/>
        <end position="13"/>
    </location>
</feature>
<gene>
    <name evidence="3" type="ORF">CHGG_07885</name>
</gene>
<dbReference type="InterPro" id="IPR013087">
    <property type="entry name" value="Znf_C2H2_type"/>
</dbReference>
<dbReference type="eggNOG" id="ENOG502S4ZA">
    <property type="taxonomic scope" value="Eukaryota"/>
</dbReference>
<dbReference type="InParanoid" id="Q2GVW9"/>
<evidence type="ECO:0000313" key="4">
    <source>
        <dbReference type="Proteomes" id="UP000001056"/>
    </source>
</evidence>
<feature type="region of interest" description="Disordered" evidence="1">
    <location>
        <begin position="145"/>
        <end position="235"/>
    </location>
</feature>
<dbReference type="OMA" id="FPFLCEW"/>
<organism evidence="3 4">
    <name type="scientific">Chaetomium globosum (strain ATCC 6205 / CBS 148.51 / DSM 1962 / NBRC 6347 / NRRL 1970)</name>
    <name type="common">Soil fungus</name>
    <dbReference type="NCBI Taxonomy" id="306901"/>
    <lineage>
        <taxon>Eukaryota</taxon>
        <taxon>Fungi</taxon>
        <taxon>Dikarya</taxon>
        <taxon>Ascomycota</taxon>
        <taxon>Pezizomycotina</taxon>
        <taxon>Sordariomycetes</taxon>
        <taxon>Sordariomycetidae</taxon>
        <taxon>Sordariales</taxon>
        <taxon>Chaetomiaceae</taxon>
        <taxon>Chaetomium</taxon>
    </lineage>
</organism>
<feature type="region of interest" description="Disordered" evidence="1">
    <location>
        <begin position="336"/>
        <end position="358"/>
    </location>
</feature>
<dbReference type="STRING" id="306901.Q2GVW9"/>
<sequence length="447" mass="49379">MPYDPDWDLEEETSTNLNSLGATLKSPSEYGSDEYEYGYEEGGGGDEQIVEQERGDAEKEDHMAADLLVSLPRSDPKQNPGQHQDLKPKHQQPFPGASAAGTLPKVEVVLHSSPRRVPLTAPAEELADDFSDEPNLITSDIVPNPVVHHQQPTAKAQVGPPNTQPSVAPAPAPFKLPDITPQPKKRGRPVGWRRGHGSYAAMRSGLPPGSATPQPKPKKPAGEQKPRGRPGRKPAPTARQLYLKLNPHFVAFRCEWEDCPAELQNVETLRRHLLVVHGRPSRSSSTSLSPSPVAQQQNHTITLPCRWASCTCTPLHSRESFASHIDTAHLLPIRWHVGDGPRNTTPPPKPTTTKTTTPQLPTYLFNAAGEQVTPSITTQQIENEDERKRRAARVNRVLLLRDRHAPDEPDYGPRELEIVGEALAAKQKRQRMLREYAERGCVGGWLP</sequence>
<feature type="compositionally biased region" description="Basic and acidic residues" evidence="1">
    <location>
        <begin position="51"/>
        <end position="64"/>
    </location>
</feature>
<dbReference type="SMART" id="SM00355">
    <property type="entry name" value="ZnF_C2H2"/>
    <property type="match status" value="2"/>
</dbReference>
<name>Q2GVW9_CHAGB</name>
<dbReference type="GeneID" id="4393458"/>
<feature type="compositionally biased region" description="Basic residues" evidence="1">
    <location>
        <begin position="183"/>
        <end position="196"/>
    </location>
</feature>
<reference evidence="4" key="1">
    <citation type="journal article" date="2015" name="Genome Announc.">
        <title>Draft genome sequence of the cellulolytic fungus Chaetomium globosum.</title>
        <authorList>
            <person name="Cuomo C.A."/>
            <person name="Untereiner W.A."/>
            <person name="Ma L.-J."/>
            <person name="Grabherr M."/>
            <person name="Birren B.W."/>
        </authorList>
    </citation>
    <scope>NUCLEOTIDE SEQUENCE [LARGE SCALE GENOMIC DNA]</scope>
    <source>
        <strain evidence="4">ATCC 6205 / CBS 148.51 / DSM 1962 / NBRC 6347 / NRRL 1970</strain>
    </source>
</reference>
<dbReference type="RefSeq" id="XP_001225541.1">
    <property type="nucleotide sequence ID" value="XM_001225540.1"/>
</dbReference>
<feature type="compositionally biased region" description="Polar residues" evidence="1">
    <location>
        <begin position="150"/>
        <end position="166"/>
    </location>
</feature>
<evidence type="ECO:0000313" key="3">
    <source>
        <dbReference type="EMBL" id="EAQ86632.1"/>
    </source>
</evidence>
<dbReference type="OrthoDB" id="5424797at2759"/>